<dbReference type="AlphaFoldDB" id="A0A6M1PKZ4"/>
<accession>A0A6M1PKZ4</accession>
<comment type="caution">
    <text evidence="1">The sequence shown here is derived from an EMBL/GenBank/DDBJ whole genome shotgun (WGS) entry which is preliminary data.</text>
</comment>
<organism evidence="1 2">
    <name type="scientific">Paenibacillus apii</name>
    <dbReference type="NCBI Taxonomy" id="1850370"/>
    <lineage>
        <taxon>Bacteria</taxon>
        <taxon>Bacillati</taxon>
        <taxon>Bacillota</taxon>
        <taxon>Bacilli</taxon>
        <taxon>Bacillales</taxon>
        <taxon>Paenibacillaceae</taxon>
        <taxon>Paenibacillus</taxon>
    </lineage>
</organism>
<name>A0A6M1PKZ4_9BACL</name>
<reference evidence="1 2" key="1">
    <citation type="submission" date="2020-02" db="EMBL/GenBank/DDBJ databases">
        <authorList>
            <person name="Gao J."/>
            <person name="Sun J."/>
        </authorList>
    </citation>
    <scope>NUCLEOTIDE SEQUENCE [LARGE SCALE GENOMIC DNA]</scope>
    <source>
        <strain evidence="1 2">7124</strain>
    </source>
</reference>
<keyword evidence="2" id="KW-1185">Reference proteome</keyword>
<proteinExistence type="predicted"/>
<dbReference type="RefSeq" id="WP_165100960.1">
    <property type="nucleotide sequence ID" value="NZ_JAAKGU010000009.1"/>
</dbReference>
<gene>
    <name evidence="1" type="ORF">G5B47_18055</name>
</gene>
<sequence>MMVKQVHVKDPRLPQGIELEIVAKLQAHFSLAASAKALPLSTPSSSDIQKESVSELTFQGQVTSPKPIPLNALIGPLRSTSKKLYDTVLRDVCNDKF</sequence>
<dbReference type="Proteomes" id="UP000480151">
    <property type="component" value="Unassembled WGS sequence"/>
</dbReference>
<protein>
    <submittedName>
        <fullName evidence="1">Uncharacterized protein</fullName>
    </submittedName>
</protein>
<evidence type="ECO:0000313" key="1">
    <source>
        <dbReference type="EMBL" id="NGM84317.1"/>
    </source>
</evidence>
<dbReference type="EMBL" id="JAAKGU010000009">
    <property type="protein sequence ID" value="NGM84317.1"/>
    <property type="molecule type" value="Genomic_DNA"/>
</dbReference>
<evidence type="ECO:0000313" key="2">
    <source>
        <dbReference type="Proteomes" id="UP000480151"/>
    </source>
</evidence>